<dbReference type="EMBL" id="JBHFFA010000001">
    <property type="protein sequence ID" value="KAL2653336.1"/>
    <property type="molecule type" value="Genomic_DNA"/>
</dbReference>
<gene>
    <name evidence="1" type="ORF">R1flu_021464</name>
</gene>
<accession>A0ABD1ZR67</accession>
<comment type="caution">
    <text evidence="1">The sequence shown here is derived from an EMBL/GenBank/DDBJ whole genome shotgun (WGS) entry which is preliminary data.</text>
</comment>
<proteinExistence type="predicted"/>
<dbReference type="AlphaFoldDB" id="A0ABD1ZR67"/>
<reference evidence="1 2" key="1">
    <citation type="submission" date="2024-09" db="EMBL/GenBank/DDBJ databases">
        <title>Chromosome-scale assembly of Riccia fluitans.</title>
        <authorList>
            <person name="Paukszto L."/>
            <person name="Sawicki J."/>
            <person name="Karawczyk K."/>
            <person name="Piernik-Szablinska J."/>
            <person name="Szczecinska M."/>
            <person name="Mazdziarz M."/>
        </authorList>
    </citation>
    <scope>NUCLEOTIDE SEQUENCE [LARGE SCALE GENOMIC DNA]</scope>
    <source>
        <strain evidence="1">Rf_01</strain>
        <tissue evidence="1">Aerial parts of the thallus</tissue>
    </source>
</reference>
<protein>
    <submittedName>
        <fullName evidence="1">Uncharacterized protein</fullName>
    </submittedName>
</protein>
<keyword evidence="2" id="KW-1185">Reference proteome</keyword>
<name>A0ABD1ZR67_9MARC</name>
<evidence type="ECO:0000313" key="1">
    <source>
        <dbReference type="EMBL" id="KAL2653336.1"/>
    </source>
</evidence>
<organism evidence="1 2">
    <name type="scientific">Riccia fluitans</name>
    <dbReference type="NCBI Taxonomy" id="41844"/>
    <lineage>
        <taxon>Eukaryota</taxon>
        <taxon>Viridiplantae</taxon>
        <taxon>Streptophyta</taxon>
        <taxon>Embryophyta</taxon>
        <taxon>Marchantiophyta</taxon>
        <taxon>Marchantiopsida</taxon>
        <taxon>Marchantiidae</taxon>
        <taxon>Marchantiales</taxon>
        <taxon>Ricciaceae</taxon>
        <taxon>Riccia</taxon>
    </lineage>
</organism>
<dbReference type="Proteomes" id="UP001605036">
    <property type="component" value="Unassembled WGS sequence"/>
</dbReference>
<evidence type="ECO:0000313" key="2">
    <source>
        <dbReference type="Proteomes" id="UP001605036"/>
    </source>
</evidence>
<sequence length="104" mass="11618">MEKDPSVGLLRENAQSGGLRFSTLARLYPETKCWLDRLPVLDDRVALLARLLNLHAEPKEVPESWELVAGFESSGLSSGLREDAPKCQKIGFHFYPICRLPVPA</sequence>